<name>A0A7S4EPN7_9STRA</name>
<evidence type="ECO:0000313" key="9">
    <source>
        <dbReference type="EMBL" id="CAE0728078.1"/>
    </source>
</evidence>
<feature type="transmembrane region" description="Helical" evidence="8">
    <location>
        <begin position="378"/>
        <end position="399"/>
    </location>
</feature>
<keyword evidence="6 8" id="KW-0472">Membrane</keyword>
<sequence length="489" mass="53730">MPKVDLASPEPNGESTADGTTEDVTKKKCCDLYDGNLDATGSSWLAVGRGMMIMSNIFISQSLLWLASNAAGCVVDGELQSCTTKIYGFVPSSLITNIAVISGLLSAFLMPILGALIDFTPYRRLIGIVVAIVLTVIQGAQVYTVESTWFAMSILQSIAVVFYQLEIVVIYAYLPDIAREVGQAKMNRFSTNFTSVQFIAEIAFLLIIAVIRIVFETSTVLTGQISQGVNTLTTIFFFGIGWFMYMTPRPAARELPEGRSLITEGFRQNWNTAKSIQKHYKRGLRWYFLAVTFAEASASAITSVSVVYLTDTLKLNTTDTIIFFAVTLFGALPGSQVAWWVTSKTNPNTSYKLSMVSLFFILMVGALVLDLVSKYYSFIWGFFVGAGLGWFYPVENLFFSMCLPKGQEAELAGFFMYCTQIMGWMPPLVFTLLIENNVAQKYGVIAAAVFFLVATGLLMFTCSWEEIVEEAKSGSEAAVGINNHLSGAV</sequence>
<feature type="transmembrane region" description="Helical" evidence="8">
    <location>
        <begin position="227"/>
        <end position="245"/>
    </location>
</feature>
<dbReference type="EMBL" id="HBIX01031501">
    <property type="protein sequence ID" value="CAE0728078.1"/>
    <property type="molecule type" value="Transcribed_RNA"/>
</dbReference>
<dbReference type="GO" id="GO:0012505">
    <property type="term" value="C:endomembrane system"/>
    <property type="evidence" value="ECO:0007669"/>
    <property type="project" value="UniProtKB-SubCell"/>
</dbReference>
<feature type="transmembrane region" description="Helical" evidence="8">
    <location>
        <begin position="411"/>
        <end position="430"/>
    </location>
</feature>
<protein>
    <recommendedName>
        <fullName evidence="10">Major facilitator superfamily (MFS) profile domain-containing protein</fullName>
    </recommendedName>
</protein>
<dbReference type="PANTHER" id="PTHR23519:SF1">
    <property type="entry name" value="AUTOPHAGY-RELATED PROTEIN 22"/>
    <property type="match status" value="1"/>
</dbReference>
<dbReference type="InterPro" id="IPR050495">
    <property type="entry name" value="ATG22/LtaA_families"/>
</dbReference>
<dbReference type="InterPro" id="IPR036259">
    <property type="entry name" value="MFS_trans_sf"/>
</dbReference>
<feature type="transmembrane region" description="Helical" evidence="8">
    <location>
        <begin position="195"/>
        <end position="215"/>
    </location>
</feature>
<dbReference type="AlphaFoldDB" id="A0A7S4EPN7"/>
<feature type="region of interest" description="Disordered" evidence="7">
    <location>
        <begin position="1"/>
        <end position="21"/>
    </location>
</feature>
<evidence type="ECO:0000256" key="4">
    <source>
        <dbReference type="ARBA" id="ARBA00022692"/>
    </source>
</evidence>
<feature type="transmembrane region" description="Helical" evidence="8">
    <location>
        <begin position="321"/>
        <end position="341"/>
    </location>
</feature>
<proteinExistence type="inferred from homology"/>
<feature type="transmembrane region" description="Helical" evidence="8">
    <location>
        <begin position="149"/>
        <end position="174"/>
    </location>
</feature>
<organism evidence="9">
    <name type="scientific">Pseudo-nitzschia australis</name>
    <dbReference type="NCBI Taxonomy" id="44445"/>
    <lineage>
        <taxon>Eukaryota</taxon>
        <taxon>Sar</taxon>
        <taxon>Stramenopiles</taxon>
        <taxon>Ochrophyta</taxon>
        <taxon>Bacillariophyta</taxon>
        <taxon>Bacillariophyceae</taxon>
        <taxon>Bacillariophycidae</taxon>
        <taxon>Bacillariales</taxon>
        <taxon>Bacillariaceae</taxon>
        <taxon>Pseudo-nitzschia</taxon>
    </lineage>
</organism>
<keyword evidence="3" id="KW-0813">Transport</keyword>
<evidence type="ECO:0000256" key="7">
    <source>
        <dbReference type="SAM" id="MobiDB-lite"/>
    </source>
</evidence>
<keyword evidence="5 8" id="KW-1133">Transmembrane helix</keyword>
<feature type="transmembrane region" description="Helical" evidence="8">
    <location>
        <begin position="125"/>
        <end position="143"/>
    </location>
</feature>
<dbReference type="InterPro" id="IPR024671">
    <property type="entry name" value="Atg22-like"/>
</dbReference>
<dbReference type="PANTHER" id="PTHR23519">
    <property type="entry name" value="AUTOPHAGY-RELATED PROTEIN 22"/>
    <property type="match status" value="1"/>
</dbReference>
<comment type="similarity">
    <text evidence="2">Belongs to the ATG22 family.</text>
</comment>
<evidence type="ECO:0008006" key="10">
    <source>
        <dbReference type="Google" id="ProtNLM"/>
    </source>
</evidence>
<accession>A0A7S4EPN7</accession>
<feature type="transmembrane region" description="Helical" evidence="8">
    <location>
        <begin position="286"/>
        <end position="309"/>
    </location>
</feature>
<reference evidence="9" key="1">
    <citation type="submission" date="2021-01" db="EMBL/GenBank/DDBJ databases">
        <authorList>
            <person name="Corre E."/>
            <person name="Pelletier E."/>
            <person name="Niang G."/>
            <person name="Scheremetjew M."/>
            <person name="Finn R."/>
            <person name="Kale V."/>
            <person name="Holt S."/>
            <person name="Cochrane G."/>
            <person name="Meng A."/>
            <person name="Brown T."/>
            <person name="Cohen L."/>
        </authorList>
    </citation>
    <scope>NUCLEOTIDE SEQUENCE</scope>
    <source>
        <strain evidence="9">10249 10 AB</strain>
    </source>
</reference>
<evidence type="ECO:0000256" key="3">
    <source>
        <dbReference type="ARBA" id="ARBA00022448"/>
    </source>
</evidence>
<evidence type="ECO:0000256" key="5">
    <source>
        <dbReference type="ARBA" id="ARBA00022989"/>
    </source>
</evidence>
<evidence type="ECO:0000256" key="1">
    <source>
        <dbReference type="ARBA" id="ARBA00004127"/>
    </source>
</evidence>
<comment type="subcellular location">
    <subcellularLocation>
        <location evidence="1">Endomembrane system</location>
        <topology evidence="1">Multi-pass membrane protein</topology>
    </subcellularLocation>
</comment>
<dbReference type="Gene3D" id="1.20.1250.20">
    <property type="entry name" value="MFS general substrate transporter like domains"/>
    <property type="match status" value="1"/>
</dbReference>
<evidence type="ECO:0000256" key="6">
    <source>
        <dbReference type="ARBA" id="ARBA00023136"/>
    </source>
</evidence>
<evidence type="ECO:0000256" key="8">
    <source>
        <dbReference type="SAM" id="Phobius"/>
    </source>
</evidence>
<feature type="transmembrane region" description="Helical" evidence="8">
    <location>
        <begin position="94"/>
        <end position="113"/>
    </location>
</feature>
<evidence type="ECO:0000256" key="2">
    <source>
        <dbReference type="ARBA" id="ARBA00006978"/>
    </source>
</evidence>
<feature type="transmembrane region" description="Helical" evidence="8">
    <location>
        <begin position="353"/>
        <end position="372"/>
    </location>
</feature>
<keyword evidence="4 8" id="KW-0812">Transmembrane</keyword>
<gene>
    <name evidence="9" type="ORF">PAUS00366_LOCUS20862</name>
</gene>
<feature type="transmembrane region" description="Helical" evidence="8">
    <location>
        <begin position="442"/>
        <end position="462"/>
    </location>
</feature>
<dbReference type="SUPFAM" id="SSF103473">
    <property type="entry name" value="MFS general substrate transporter"/>
    <property type="match status" value="1"/>
</dbReference>
<dbReference type="Pfam" id="PF11700">
    <property type="entry name" value="ATG22"/>
    <property type="match status" value="1"/>
</dbReference>